<reference evidence="2 3" key="1">
    <citation type="journal article" date="2021" name="Nat. Commun.">
        <title>Genetic determinants of endophytism in the Arabidopsis root mycobiome.</title>
        <authorList>
            <person name="Mesny F."/>
            <person name="Miyauchi S."/>
            <person name="Thiergart T."/>
            <person name="Pickel B."/>
            <person name="Atanasova L."/>
            <person name="Karlsson M."/>
            <person name="Huettel B."/>
            <person name="Barry K.W."/>
            <person name="Haridas S."/>
            <person name="Chen C."/>
            <person name="Bauer D."/>
            <person name="Andreopoulos W."/>
            <person name="Pangilinan J."/>
            <person name="LaButti K."/>
            <person name="Riley R."/>
            <person name="Lipzen A."/>
            <person name="Clum A."/>
            <person name="Drula E."/>
            <person name="Henrissat B."/>
            <person name="Kohler A."/>
            <person name="Grigoriev I.V."/>
            <person name="Martin F.M."/>
            <person name="Hacquard S."/>
        </authorList>
    </citation>
    <scope>NUCLEOTIDE SEQUENCE [LARGE SCALE GENOMIC DNA]</scope>
    <source>
        <strain evidence="2 3">MPI-SDFR-AT-0080</strain>
    </source>
</reference>
<evidence type="ECO:0000259" key="1">
    <source>
        <dbReference type="Pfam" id="PF06985"/>
    </source>
</evidence>
<accession>A0ABQ8FVE1</accession>
<sequence>DASEREGIDGGTIFHGRTIRRQVDFDLLRSWIWTCDEAHGRLCSSYPFKEATKPSRLIDIDLTCVKMVKQANDLAYAALSYVWGPHTTKQRELNERTKSRLEARDGLSDSQVPRTIRDAMTVCSKIGIRYLWADALCIQQE</sequence>
<evidence type="ECO:0000313" key="2">
    <source>
        <dbReference type="EMBL" id="KAH7029941.1"/>
    </source>
</evidence>
<dbReference type="PANTHER" id="PTHR33112">
    <property type="entry name" value="DOMAIN PROTEIN, PUTATIVE-RELATED"/>
    <property type="match status" value="1"/>
</dbReference>
<organism evidence="2 3">
    <name type="scientific">Macrophomina phaseolina</name>
    <dbReference type="NCBI Taxonomy" id="35725"/>
    <lineage>
        <taxon>Eukaryota</taxon>
        <taxon>Fungi</taxon>
        <taxon>Dikarya</taxon>
        <taxon>Ascomycota</taxon>
        <taxon>Pezizomycotina</taxon>
        <taxon>Dothideomycetes</taxon>
        <taxon>Dothideomycetes incertae sedis</taxon>
        <taxon>Botryosphaeriales</taxon>
        <taxon>Botryosphaeriaceae</taxon>
        <taxon>Macrophomina</taxon>
    </lineage>
</organism>
<name>A0ABQ8FVE1_9PEZI</name>
<protein>
    <recommendedName>
        <fullName evidence="1">Heterokaryon incompatibility domain-containing protein</fullName>
    </recommendedName>
</protein>
<feature type="domain" description="Heterokaryon incompatibility" evidence="1">
    <location>
        <begin position="76"/>
        <end position="141"/>
    </location>
</feature>
<feature type="non-terminal residue" evidence="2">
    <location>
        <position position="1"/>
    </location>
</feature>
<dbReference type="EMBL" id="JAGTJR010000047">
    <property type="protein sequence ID" value="KAH7029941.1"/>
    <property type="molecule type" value="Genomic_DNA"/>
</dbReference>
<proteinExistence type="predicted"/>
<gene>
    <name evidence="2" type="ORF">B0J12DRAFT_539089</name>
</gene>
<dbReference type="Proteomes" id="UP000774617">
    <property type="component" value="Unassembled WGS sequence"/>
</dbReference>
<feature type="non-terminal residue" evidence="2">
    <location>
        <position position="141"/>
    </location>
</feature>
<evidence type="ECO:0000313" key="3">
    <source>
        <dbReference type="Proteomes" id="UP000774617"/>
    </source>
</evidence>
<keyword evidence="3" id="KW-1185">Reference proteome</keyword>
<dbReference type="InterPro" id="IPR010730">
    <property type="entry name" value="HET"/>
</dbReference>
<comment type="caution">
    <text evidence="2">The sequence shown here is derived from an EMBL/GenBank/DDBJ whole genome shotgun (WGS) entry which is preliminary data.</text>
</comment>
<dbReference type="PANTHER" id="PTHR33112:SF16">
    <property type="entry name" value="HETEROKARYON INCOMPATIBILITY DOMAIN-CONTAINING PROTEIN"/>
    <property type="match status" value="1"/>
</dbReference>
<dbReference type="Pfam" id="PF06985">
    <property type="entry name" value="HET"/>
    <property type="match status" value="1"/>
</dbReference>